<comment type="subcellular location">
    <subcellularLocation>
        <location evidence="1">Membrane</location>
        <topology evidence="1">Single-pass membrane protein</topology>
    </subcellularLocation>
</comment>
<dbReference type="NCBIfam" id="TIGR01352">
    <property type="entry name" value="tonB_Cterm"/>
    <property type="match status" value="1"/>
</dbReference>
<keyword evidence="3" id="KW-1133">Transmembrane helix</keyword>
<name>A0ABT1W1N7_9PROT</name>
<organism evidence="6 7">
    <name type="scientific">Rhizosaccharibacter radicis</name>
    <dbReference type="NCBI Taxonomy" id="2782605"/>
    <lineage>
        <taxon>Bacteria</taxon>
        <taxon>Pseudomonadati</taxon>
        <taxon>Pseudomonadota</taxon>
        <taxon>Alphaproteobacteria</taxon>
        <taxon>Acetobacterales</taxon>
        <taxon>Acetobacteraceae</taxon>
        <taxon>Rhizosaccharibacter</taxon>
    </lineage>
</organism>
<sequence length="249" mass="26426">MKPIRPKPAPENAGPPLVPPPVLLLPFLLLPFLLLPFLLLLASCGGTGQPPAPPPGRMEAPVALVAGSVAAPPFFRPADHAEVEVRCDVDVGGVPSHCRGGAATDPRIAPVAAAFVAAASFRPALLVGRPVAVKDYPLPVGLDATPDGMLSGVSRIPPERVSLHYPPNLFRHGIEGEVVLDCTITALGLAQPCRIVHSTDPRFNMSALRFASQVRFRPAVRNRIRVEVPHHVIHIRYKLDDRPGPAAGP</sequence>
<keyword evidence="7" id="KW-1185">Reference proteome</keyword>
<accession>A0ABT1W1N7</accession>
<feature type="domain" description="TonB C-terminal" evidence="5">
    <location>
        <begin position="163"/>
        <end position="239"/>
    </location>
</feature>
<dbReference type="Proteomes" id="UP001524547">
    <property type="component" value="Unassembled WGS sequence"/>
</dbReference>
<evidence type="ECO:0000256" key="3">
    <source>
        <dbReference type="ARBA" id="ARBA00022989"/>
    </source>
</evidence>
<evidence type="ECO:0000256" key="4">
    <source>
        <dbReference type="ARBA" id="ARBA00023136"/>
    </source>
</evidence>
<dbReference type="InterPro" id="IPR037682">
    <property type="entry name" value="TonB_C"/>
</dbReference>
<proteinExistence type="predicted"/>
<dbReference type="EMBL" id="JAMZEJ010000013">
    <property type="protein sequence ID" value="MCQ8242513.1"/>
    <property type="molecule type" value="Genomic_DNA"/>
</dbReference>
<comment type="caution">
    <text evidence="6">The sequence shown here is derived from an EMBL/GenBank/DDBJ whole genome shotgun (WGS) entry which is preliminary data.</text>
</comment>
<evidence type="ECO:0000256" key="1">
    <source>
        <dbReference type="ARBA" id="ARBA00004167"/>
    </source>
</evidence>
<keyword evidence="4" id="KW-0472">Membrane</keyword>
<evidence type="ECO:0000313" key="6">
    <source>
        <dbReference type="EMBL" id="MCQ8242513.1"/>
    </source>
</evidence>
<gene>
    <name evidence="6" type="ORF">NFI88_16955</name>
</gene>
<protein>
    <submittedName>
        <fullName evidence="6">Energy transducer TonB</fullName>
    </submittedName>
</protein>
<dbReference type="InterPro" id="IPR006260">
    <property type="entry name" value="TonB/TolA_C"/>
</dbReference>
<dbReference type="Pfam" id="PF03544">
    <property type="entry name" value="TonB_C"/>
    <property type="match status" value="1"/>
</dbReference>
<reference evidence="6 7" key="1">
    <citation type="submission" date="2022-06" db="EMBL/GenBank/DDBJ databases">
        <title>Rhizosaccharibacter gen. nov. sp. nov. KSS12, endophytic bacteria isolated from sugarcane.</title>
        <authorList>
            <person name="Pitiwittayakul N."/>
        </authorList>
    </citation>
    <scope>NUCLEOTIDE SEQUENCE [LARGE SCALE GENOMIC DNA]</scope>
    <source>
        <strain evidence="6 7">KSS12</strain>
    </source>
</reference>
<evidence type="ECO:0000259" key="5">
    <source>
        <dbReference type="Pfam" id="PF03544"/>
    </source>
</evidence>
<evidence type="ECO:0000256" key="2">
    <source>
        <dbReference type="ARBA" id="ARBA00022692"/>
    </source>
</evidence>
<dbReference type="Gene3D" id="3.30.1150.10">
    <property type="match status" value="1"/>
</dbReference>
<keyword evidence="2" id="KW-0812">Transmembrane</keyword>
<evidence type="ECO:0000313" key="7">
    <source>
        <dbReference type="Proteomes" id="UP001524547"/>
    </source>
</evidence>
<dbReference type="SUPFAM" id="SSF74653">
    <property type="entry name" value="TolA/TonB C-terminal domain"/>
    <property type="match status" value="1"/>
</dbReference>
<dbReference type="RefSeq" id="WP_422921277.1">
    <property type="nucleotide sequence ID" value="NZ_JAMZEJ010000013.1"/>
</dbReference>